<gene>
    <name evidence="5 10" type="primary">xseA</name>
    <name evidence="10" type="ORF">IAB36_00100</name>
</gene>
<dbReference type="Pfam" id="PF13742">
    <property type="entry name" value="tRNA_anti_2"/>
    <property type="match status" value="1"/>
</dbReference>
<comment type="caution">
    <text evidence="10">The sequence shown here is derived from an EMBL/GenBank/DDBJ whole genome shotgun (WGS) entry which is preliminary data.</text>
</comment>
<evidence type="ECO:0000313" key="10">
    <source>
        <dbReference type="EMBL" id="HIR40218.1"/>
    </source>
</evidence>
<dbReference type="CDD" id="cd04489">
    <property type="entry name" value="ExoVII_LU_OBF"/>
    <property type="match status" value="1"/>
</dbReference>
<dbReference type="Pfam" id="PF02601">
    <property type="entry name" value="Exonuc_VII_L"/>
    <property type="match status" value="1"/>
</dbReference>
<dbReference type="InterPro" id="IPR025824">
    <property type="entry name" value="OB-fold_nuc-bd_dom"/>
</dbReference>
<keyword evidence="1 5" id="KW-0963">Cytoplasm</keyword>
<dbReference type="PANTHER" id="PTHR30008">
    <property type="entry name" value="EXODEOXYRIBONUCLEASE 7 LARGE SUBUNIT"/>
    <property type="match status" value="1"/>
</dbReference>
<feature type="domain" description="OB-fold nucleic acid binding" evidence="9">
    <location>
        <begin position="6"/>
        <end position="102"/>
    </location>
</feature>
<dbReference type="Proteomes" id="UP000886749">
    <property type="component" value="Unassembled WGS sequence"/>
</dbReference>
<dbReference type="AlphaFoldDB" id="A0A9D1DBX0"/>
<evidence type="ECO:0000256" key="1">
    <source>
        <dbReference type="ARBA" id="ARBA00022490"/>
    </source>
</evidence>
<dbReference type="PANTHER" id="PTHR30008:SF0">
    <property type="entry name" value="EXODEOXYRIBONUCLEASE 7 LARGE SUBUNIT"/>
    <property type="match status" value="1"/>
</dbReference>
<evidence type="ECO:0000256" key="3">
    <source>
        <dbReference type="ARBA" id="ARBA00022801"/>
    </source>
</evidence>
<dbReference type="GO" id="GO:0006308">
    <property type="term" value="P:DNA catabolic process"/>
    <property type="evidence" value="ECO:0007669"/>
    <property type="project" value="UniProtKB-UniRule"/>
</dbReference>
<name>A0A9D1DBX0_9FIRM</name>
<accession>A0A9D1DBX0</accession>
<dbReference type="GO" id="GO:0003676">
    <property type="term" value="F:nucleic acid binding"/>
    <property type="evidence" value="ECO:0007669"/>
    <property type="project" value="InterPro"/>
</dbReference>
<dbReference type="GO" id="GO:0005737">
    <property type="term" value="C:cytoplasm"/>
    <property type="evidence" value="ECO:0007669"/>
    <property type="project" value="UniProtKB-SubCell"/>
</dbReference>
<reference evidence="10" key="2">
    <citation type="journal article" date="2021" name="PeerJ">
        <title>Extensive microbial diversity within the chicken gut microbiome revealed by metagenomics and culture.</title>
        <authorList>
            <person name="Gilroy R."/>
            <person name="Ravi A."/>
            <person name="Getino M."/>
            <person name="Pursley I."/>
            <person name="Horton D.L."/>
            <person name="Alikhan N.F."/>
            <person name="Baker D."/>
            <person name="Gharbi K."/>
            <person name="Hall N."/>
            <person name="Watson M."/>
            <person name="Adriaenssens E.M."/>
            <person name="Foster-Nyarko E."/>
            <person name="Jarju S."/>
            <person name="Secka A."/>
            <person name="Antonio M."/>
            <person name="Oren A."/>
            <person name="Chaudhuri R.R."/>
            <person name="La Ragione R."/>
            <person name="Hildebrand F."/>
            <person name="Pallen M.J."/>
        </authorList>
    </citation>
    <scope>NUCLEOTIDE SEQUENCE</scope>
    <source>
        <strain evidence="10">CHK184-25365</strain>
    </source>
</reference>
<evidence type="ECO:0000256" key="6">
    <source>
        <dbReference type="RuleBase" id="RU004355"/>
    </source>
</evidence>
<dbReference type="InterPro" id="IPR003753">
    <property type="entry name" value="Exonuc_VII_L"/>
</dbReference>
<evidence type="ECO:0000259" key="8">
    <source>
        <dbReference type="Pfam" id="PF02601"/>
    </source>
</evidence>
<feature type="domain" description="Exonuclease VII large subunit C-terminal" evidence="8">
    <location>
        <begin position="125"/>
        <end position="341"/>
    </location>
</feature>
<dbReference type="EC" id="3.1.11.6" evidence="5"/>
<evidence type="ECO:0000256" key="5">
    <source>
        <dbReference type="HAMAP-Rule" id="MF_00378"/>
    </source>
</evidence>
<evidence type="ECO:0000256" key="7">
    <source>
        <dbReference type="SAM" id="MobiDB-lite"/>
    </source>
</evidence>
<comment type="similarity">
    <text evidence="5 6">Belongs to the XseA family.</text>
</comment>
<dbReference type="EMBL" id="DVGY01000003">
    <property type="protein sequence ID" value="HIR40218.1"/>
    <property type="molecule type" value="Genomic_DNA"/>
</dbReference>
<keyword evidence="4 5" id="KW-0269">Exonuclease</keyword>
<comment type="subunit">
    <text evidence="5">Heterooligomer composed of large and small subunits.</text>
</comment>
<dbReference type="GO" id="GO:0009318">
    <property type="term" value="C:exodeoxyribonuclease VII complex"/>
    <property type="evidence" value="ECO:0007669"/>
    <property type="project" value="UniProtKB-UniRule"/>
</dbReference>
<sequence length="428" mass="46821">MEAEIYSVSQLNRYLKQRLDLDPVLSRITLRGEIGTFHRHPRSGHCYFTLKDDQASVRCVMFRYAAQSLSFQPTEGMAVVAKGSVQIYEKEGALQVYIQEMQPDGLGALYLAFEQLKKKLASAGLFDPAVKKPLPRFPQTIGVVTSPSGAALQDIIQILSRRYPLVELRVYGALVQGEKAPASLRAAVAKAAQDPLDLLIIARGGGSAEDLFCFNDEQLAYEIYRCPIPVISAVGHEVDYTICDFVADLRAPTPSAAAELAVPDAGQILSALADSRYRLQRGMERKLSQSLQSLLPLQRRLSRYHPARMLEQSAQRLDDASTRLDRIIQSKINQKQQEFLALTGRLEALSPLAVLGRGYTITQWQGQAITSLAQVRPGNEIVTTVKDGSFTSIIGEIHHGTEKSFPGRKSPDTGNPGGSAGTGPTGVE</sequence>
<proteinExistence type="inferred from homology"/>
<evidence type="ECO:0000256" key="4">
    <source>
        <dbReference type="ARBA" id="ARBA00022839"/>
    </source>
</evidence>
<protein>
    <recommendedName>
        <fullName evidence="5">Exodeoxyribonuclease 7 large subunit</fullName>
        <ecNumber evidence="5">3.1.11.6</ecNumber>
    </recommendedName>
    <alternativeName>
        <fullName evidence="5">Exodeoxyribonuclease VII large subunit</fullName>
        <shortName evidence="5">Exonuclease VII large subunit</shortName>
    </alternativeName>
</protein>
<feature type="compositionally biased region" description="Gly residues" evidence="7">
    <location>
        <begin position="415"/>
        <end position="428"/>
    </location>
</feature>
<dbReference type="GO" id="GO:0008855">
    <property type="term" value="F:exodeoxyribonuclease VII activity"/>
    <property type="evidence" value="ECO:0007669"/>
    <property type="project" value="UniProtKB-UniRule"/>
</dbReference>
<dbReference type="HAMAP" id="MF_00378">
    <property type="entry name" value="Exonuc_7_L"/>
    <property type="match status" value="1"/>
</dbReference>
<evidence type="ECO:0000313" key="11">
    <source>
        <dbReference type="Proteomes" id="UP000886749"/>
    </source>
</evidence>
<feature type="region of interest" description="Disordered" evidence="7">
    <location>
        <begin position="399"/>
        <end position="428"/>
    </location>
</feature>
<dbReference type="InterPro" id="IPR020579">
    <property type="entry name" value="Exonuc_VII_lsu_C"/>
</dbReference>
<comment type="subcellular location">
    <subcellularLocation>
        <location evidence="5 6">Cytoplasm</location>
    </subcellularLocation>
</comment>
<comment type="catalytic activity">
    <reaction evidence="5 6">
        <text>Exonucleolytic cleavage in either 5'- to 3'- or 3'- to 5'-direction to yield nucleoside 5'-phosphates.</text>
        <dbReference type="EC" id="3.1.11.6"/>
    </reaction>
</comment>
<keyword evidence="2 5" id="KW-0540">Nuclease</keyword>
<dbReference type="NCBIfam" id="TIGR00237">
    <property type="entry name" value="xseA"/>
    <property type="match status" value="1"/>
</dbReference>
<comment type="function">
    <text evidence="5">Bidirectionally degrades single-stranded DNA into large acid-insoluble oligonucleotides, which are then degraded further into small acid-soluble oligonucleotides.</text>
</comment>
<reference evidence="10" key="1">
    <citation type="submission" date="2020-10" db="EMBL/GenBank/DDBJ databases">
        <authorList>
            <person name="Gilroy R."/>
        </authorList>
    </citation>
    <scope>NUCLEOTIDE SEQUENCE</scope>
    <source>
        <strain evidence="10">CHK184-25365</strain>
    </source>
</reference>
<organism evidence="10 11">
    <name type="scientific">Candidatus Egerieicola pullicola</name>
    <dbReference type="NCBI Taxonomy" id="2840775"/>
    <lineage>
        <taxon>Bacteria</taxon>
        <taxon>Bacillati</taxon>
        <taxon>Bacillota</taxon>
        <taxon>Clostridia</taxon>
        <taxon>Eubacteriales</taxon>
        <taxon>Oscillospiraceae</taxon>
        <taxon>Oscillospiraceae incertae sedis</taxon>
        <taxon>Candidatus Egerieicola</taxon>
    </lineage>
</organism>
<evidence type="ECO:0000259" key="9">
    <source>
        <dbReference type="Pfam" id="PF13742"/>
    </source>
</evidence>
<keyword evidence="3 5" id="KW-0378">Hydrolase</keyword>
<evidence type="ECO:0000256" key="2">
    <source>
        <dbReference type="ARBA" id="ARBA00022722"/>
    </source>
</evidence>